<evidence type="ECO:0000313" key="2">
    <source>
        <dbReference type="Proteomes" id="UP001500416"/>
    </source>
</evidence>
<name>A0ABP3CLU9_9PSEU</name>
<gene>
    <name evidence="1" type="ORF">GCM10010492_03540</name>
</gene>
<reference evidence="2" key="1">
    <citation type="journal article" date="2019" name="Int. J. Syst. Evol. Microbiol.">
        <title>The Global Catalogue of Microorganisms (GCM) 10K type strain sequencing project: providing services to taxonomists for standard genome sequencing and annotation.</title>
        <authorList>
            <consortium name="The Broad Institute Genomics Platform"/>
            <consortium name="The Broad Institute Genome Sequencing Center for Infectious Disease"/>
            <person name="Wu L."/>
            <person name="Ma J."/>
        </authorList>
    </citation>
    <scope>NUCLEOTIDE SEQUENCE [LARGE SCALE GENOMIC DNA]</scope>
    <source>
        <strain evidence="2">JCM 3380</strain>
    </source>
</reference>
<comment type="caution">
    <text evidence="1">The sequence shown here is derived from an EMBL/GenBank/DDBJ whole genome shotgun (WGS) entry which is preliminary data.</text>
</comment>
<sequence length="70" mass="7589">MAFVAVVEASVVAEPVQGAFDGLAVASGAAVGTWMRRHNPAWVHWVNRRCVALVRGVMPEDVVWSRGCVR</sequence>
<organism evidence="1 2">
    <name type="scientific">Saccharothrix mutabilis subsp. mutabilis</name>
    <dbReference type="NCBI Taxonomy" id="66855"/>
    <lineage>
        <taxon>Bacteria</taxon>
        <taxon>Bacillati</taxon>
        <taxon>Actinomycetota</taxon>
        <taxon>Actinomycetes</taxon>
        <taxon>Pseudonocardiales</taxon>
        <taxon>Pseudonocardiaceae</taxon>
        <taxon>Saccharothrix</taxon>
    </lineage>
</organism>
<accession>A0ABP3CLU9</accession>
<dbReference type="EMBL" id="BAAABU010000001">
    <property type="protein sequence ID" value="GAA0209146.1"/>
    <property type="molecule type" value="Genomic_DNA"/>
</dbReference>
<protein>
    <submittedName>
        <fullName evidence="1">Uncharacterized protein</fullName>
    </submittedName>
</protein>
<proteinExistence type="predicted"/>
<dbReference type="Proteomes" id="UP001500416">
    <property type="component" value="Unassembled WGS sequence"/>
</dbReference>
<evidence type="ECO:0000313" key="1">
    <source>
        <dbReference type="EMBL" id="GAA0209146.1"/>
    </source>
</evidence>
<keyword evidence="2" id="KW-1185">Reference proteome</keyword>